<keyword evidence="2" id="KW-1185">Reference proteome</keyword>
<evidence type="ECO:0000313" key="1">
    <source>
        <dbReference type="EMBL" id="MFC3835355.1"/>
    </source>
</evidence>
<reference evidence="2" key="1">
    <citation type="journal article" date="2019" name="Int. J. Syst. Evol. Microbiol.">
        <title>The Global Catalogue of Microorganisms (GCM) 10K type strain sequencing project: providing services to taxonomists for standard genome sequencing and annotation.</title>
        <authorList>
            <consortium name="The Broad Institute Genomics Platform"/>
            <consortium name="The Broad Institute Genome Sequencing Center for Infectious Disease"/>
            <person name="Wu L."/>
            <person name="Ma J."/>
        </authorList>
    </citation>
    <scope>NUCLEOTIDE SEQUENCE [LARGE SCALE GENOMIC DNA]</scope>
    <source>
        <strain evidence="2">CCTCC AB 2017081</strain>
    </source>
</reference>
<dbReference type="RefSeq" id="WP_322474635.1">
    <property type="nucleotide sequence ID" value="NZ_JBHRZG010000024.1"/>
</dbReference>
<dbReference type="EMBL" id="JBHRZG010000024">
    <property type="protein sequence ID" value="MFC3835355.1"/>
    <property type="molecule type" value="Genomic_DNA"/>
</dbReference>
<proteinExistence type="predicted"/>
<organism evidence="1 2">
    <name type="scientific">Deinococcus rufus</name>
    <dbReference type="NCBI Taxonomy" id="2136097"/>
    <lineage>
        <taxon>Bacteria</taxon>
        <taxon>Thermotogati</taxon>
        <taxon>Deinococcota</taxon>
        <taxon>Deinococci</taxon>
        <taxon>Deinococcales</taxon>
        <taxon>Deinococcaceae</taxon>
        <taxon>Deinococcus</taxon>
    </lineage>
</organism>
<name>A0ABV7ZED6_9DEIO</name>
<evidence type="ECO:0000313" key="2">
    <source>
        <dbReference type="Proteomes" id="UP001595803"/>
    </source>
</evidence>
<protein>
    <submittedName>
        <fullName evidence="1">Uncharacterized protein</fullName>
    </submittedName>
</protein>
<accession>A0ABV7ZED6</accession>
<gene>
    <name evidence="1" type="ORF">ACFOSB_21040</name>
</gene>
<sequence>MNELLTALSALLPSSIRREQQGSVNVYSVYTAGAWIPVYQAGPSTGWWLHGERHLEYGLREEAERRGWAWQLASADHHARAQVSDRQYTCSEKGRPPVYNLAAALLGLLEQHA</sequence>
<dbReference type="Proteomes" id="UP001595803">
    <property type="component" value="Unassembled WGS sequence"/>
</dbReference>
<comment type="caution">
    <text evidence="1">The sequence shown here is derived from an EMBL/GenBank/DDBJ whole genome shotgun (WGS) entry which is preliminary data.</text>
</comment>